<reference evidence="2 3" key="1">
    <citation type="journal article" date="2016" name="Front. Microbiol.">
        <title>Comparative Genomics Analysis of Streptomyces Species Reveals Their Adaptation to the Marine Environment and Their Diversity at the Genomic Level.</title>
        <authorList>
            <person name="Tian X."/>
            <person name="Zhang Z."/>
            <person name="Yang T."/>
            <person name="Chen M."/>
            <person name="Li J."/>
            <person name="Chen F."/>
            <person name="Yang J."/>
            <person name="Li W."/>
            <person name="Zhang B."/>
            <person name="Zhang Z."/>
            <person name="Wu J."/>
            <person name="Zhang C."/>
            <person name="Long L."/>
            <person name="Xiao J."/>
        </authorList>
    </citation>
    <scope>NUCLEOTIDE SEQUENCE [LARGE SCALE GENOMIC DNA]</scope>
    <source>
        <strain evidence="2 3">SCSIO 10429</strain>
    </source>
</reference>
<dbReference type="EMBL" id="LJGW01000377">
    <property type="protein sequence ID" value="OEV09257.1"/>
    <property type="molecule type" value="Genomic_DNA"/>
</dbReference>
<dbReference type="Proteomes" id="UP000176005">
    <property type="component" value="Unassembled WGS sequence"/>
</dbReference>
<dbReference type="Gene3D" id="3.40.630.30">
    <property type="match status" value="1"/>
</dbReference>
<feature type="domain" description="BioF2-like acetyltransferase" evidence="1">
    <location>
        <begin position="179"/>
        <end position="333"/>
    </location>
</feature>
<evidence type="ECO:0000259" key="1">
    <source>
        <dbReference type="Pfam" id="PF13480"/>
    </source>
</evidence>
<protein>
    <recommendedName>
        <fullName evidence="1">BioF2-like acetyltransferase domain-containing protein</fullName>
    </recommendedName>
</protein>
<evidence type="ECO:0000313" key="2">
    <source>
        <dbReference type="EMBL" id="OEV09257.1"/>
    </source>
</evidence>
<gene>
    <name evidence="2" type="ORF">AN218_22640</name>
</gene>
<dbReference type="AlphaFoldDB" id="A0A1E7KZ82"/>
<comment type="caution">
    <text evidence="2">The sequence shown here is derived from an EMBL/GenBank/DDBJ whole genome shotgun (WGS) entry which is preliminary data.</text>
</comment>
<accession>A0A1E7KZ82</accession>
<dbReference type="InterPro" id="IPR016181">
    <property type="entry name" value="Acyl_CoA_acyltransferase"/>
</dbReference>
<dbReference type="SUPFAM" id="SSF55729">
    <property type="entry name" value="Acyl-CoA N-acyltransferases (Nat)"/>
    <property type="match status" value="1"/>
</dbReference>
<sequence length="351" mass="39083">MLETRDRHTDQAASPSDITLRTLTGEGALEFLNETWPTLYGQDPDATPYQAASWLSAWAAQLPPTASVLVLVTGTATEPAAAVALVREQRLGRRALVYPLGAPHAEYTLPVGPYAADSSVAMALAEGLKELARDHDVVVPDMPAESGLAQQLSAQRGWTQDPTRCAEIPLPVAYARMSSSTRREHRRRARKWGELAAERRVVYRRSRRTDELVAAYPLLSQMRQRRWAGQPEDTENVLISDEASWPAVLQRCGADLAFIAALELDGHVVAQQMCLYRDDRCYSLFPAMDPDYAELAPGHALLRWLTEDLTDDGFSLLSLGLTLETEGQRGYKRQYLPRERSCVTFCRLSSR</sequence>
<proteinExistence type="predicted"/>
<name>A0A1E7KZ82_9ACTN</name>
<dbReference type="Pfam" id="PF13480">
    <property type="entry name" value="Acetyltransf_6"/>
    <property type="match status" value="1"/>
</dbReference>
<organism evidence="2 3">
    <name type="scientific">Streptomyces nanshensis</name>
    <dbReference type="NCBI Taxonomy" id="518642"/>
    <lineage>
        <taxon>Bacteria</taxon>
        <taxon>Bacillati</taxon>
        <taxon>Actinomycetota</taxon>
        <taxon>Actinomycetes</taxon>
        <taxon>Kitasatosporales</taxon>
        <taxon>Streptomycetaceae</taxon>
        <taxon>Streptomyces</taxon>
    </lineage>
</organism>
<keyword evidence="3" id="KW-1185">Reference proteome</keyword>
<evidence type="ECO:0000313" key="3">
    <source>
        <dbReference type="Proteomes" id="UP000176005"/>
    </source>
</evidence>
<dbReference type="InterPro" id="IPR038740">
    <property type="entry name" value="BioF2-like_GNAT_dom"/>
</dbReference>